<feature type="region of interest" description="Disordered" evidence="1">
    <location>
        <begin position="56"/>
        <end position="107"/>
    </location>
</feature>
<dbReference type="PATRIC" id="fig|1227456.3.peg.2593"/>
<dbReference type="AlphaFoldDB" id="M0N1Q2"/>
<evidence type="ECO:0000256" key="1">
    <source>
        <dbReference type="SAM" id="MobiDB-lite"/>
    </source>
</evidence>
<proteinExistence type="predicted"/>
<dbReference type="OrthoDB" id="199191at2157"/>
<organism evidence="3 4">
    <name type="scientific">Halococcus salifodinae DSM 8989</name>
    <dbReference type="NCBI Taxonomy" id="1227456"/>
    <lineage>
        <taxon>Archaea</taxon>
        <taxon>Methanobacteriati</taxon>
        <taxon>Methanobacteriota</taxon>
        <taxon>Stenosarchaea group</taxon>
        <taxon>Halobacteria</taxon>
        <taxon>Halobacteriales</taxon>
        <taxon>Halococcaceae</taxon>
        <taxon>Halococcus</taxon>
    </lineage>
</organism>
<dbReference type="EMBL" id="AOME01000069">
    <property type="protein sequence ID" value="EMA51019.1"/>
    <property type="molecule type" value="Genomic_DNA"/>
</dbReference>
<dbReference type="InterPro" id="IPR058322">
    <property type="entry name" value="DUF8009"/>
</dbReference>
<dbReference type="RefSeq" id="WP_005043871.1">
    <property type="nucleotide sequence ID" value="NZ_AOME01000069.1"/>
</dbReference>
<evidence type="ECO:0000313" key="3">
    <source>
        <dbReference type="EMBL" id="EMA51019.1"/>
    </source>
</evidence>
<evidence type="ECO:0000259" key="2">
    <source>
        <dbReference type="Pfam" id="PF26033"/>
    </source>
</evidence>
<reference evidence="3 4" key="1">
    <citation type="journal article" date="2014" name="PLoS Genet.">
        <title>Phylogenetically driven sequencing of extremely halophilic archaea reveals strategies for static and dynamic osmo-response.</title>
        <authorList>
            <person name="Becker E.A."/>
            <person name="Seitzer P.M."/>
            <person name="Tritt A."/>
            <person name="Larsen D."/>
            <person name="Krusor M."/>
            <person name="Yao A.I."/>
            <person name="Wu D."/>
            <person name="Madern D."/>
            <person name="Eisen J.A."/>
            <person name="Darling A.E."/>
            <person name="Facciotti M.T."/>
        </authorList>
    </citation>
    <scope>NUCLEOTIDE SEQUENCE [LARGE SCALE GENOMIC DNA]</scope>
    <source>
        <strain evidence="3 4">DSM 8989</strain>
    </source>
</reference>
<keyword evidence="4" id="KW-1185">Reference proteome</keyword>
<dbReference type="STRING" id="1227456.C450_12820"/>
<name>M0N1Q2_9EURY</name>
<comment type="caution">
    <text evidence="3">The sequence shown here is derived from an EMBL/GenBank/DDBJ whole genome shotgun (WGS) entry which is preliminary data.</text>
</comment>
<gene>
    <name evidence="3" type="ORF">C450_12820</name>
</gene>
<feature type="domain" description="DUF8009" evidence="2">
    <location>
        <begin position="4"/>
        <end position="149"/>
    </location>
</feature>
<evidence type="ECO:0000313" key="4">
    <source>
        <dbReference type="Proteomes" id="UP000011625"/>
    </source>
</evidence>
<protein>
    <recommendedName>
        <fullName evidence="2">DUF8009 domain-containing protein</fullName>
    </recommendedName>
</protein>
<dbReference type="Proteomes" id="UP000011625">
    <property type="component" value="Unassembled WGS sequence"/>
</dbReference>
<feature type="region of interest" description="Disordered" evidence="1">
    <location>
        <begin position="129"/>
        <end position="150"/>
    </location>
</feature>
<sequence>MTASTYRDVRSIAVHAEDVVAAIEANRNDGPRTVLRVTPPFDGRMRARLHVEHDGEYAASDDPDPIHVAPSRLVADPPVRPTPDGTADRLRDDPDAAYSVETHHERHAAAMTAWREALAGSIVDSIALDGPDGPHSGSADPHSVDVVVLG</sequence>
<accession>M0N1Q2</accession>
<dbReference type="Pfam" id="PF26033">
    <property type="entry name" value="DUF8009"/>
    <property type="match status" value="1"/>
</dbReference>